<accession>A0A0A9WL54</accession>
<dbReference type="AlphaFoldDB" id="A0A0A9WL54"/>
<keyword evidence="1" id="KW-0808">Transferase</keyword>
<name>A0A0A9WL54_LYGHE</name>
<evidence type="ECO:0000313" key="1">
    <source>
        <dbReference type="EMBL" id="JAG05585.1"/>
    </source>
</evidence>
<organism evidence="1">
    <name type="scientific">Lygus hesperus</name>
    <name type="common">Western plant bug</name>
    <dbReference type="NCBI Taxonomy" id="30085"/>
    <lineage>
        <taxon>Eukaryota</taxon>
        <taxon>Metazoa</taxon>
        <taxon>Ecdysozoa</taxon>
        <taxon>Arthropoda</taxon>
        <taxon>Hexapoda</taxon>
        <taxon>Insecta</taxon>
        <taxon>Pterygota</taxon>
        <taxon>Neoptera</taxon>
        <taxon>Paraneoptera</taxon>
        <taxon>Hemiptera</taxon>
        <taxon>Heteroptera</taxon>
        <taxon>Panheteroptera</taxon>
        <taxon>Cimicomorpha</taxon>
        <taxon>Miridae</taxon>
        <taxon>Mirini</taxon>
        <taxon>Lygus</taxon>
    </lineage>
</organism>
<protein>
    <submittedName>
        <fullName evidence="1">5-methyltetrahydropteroyltriglutamate--homocysteine methyltransferase</fullName>
    </submittedName>
</protein>
<gene>
    <name evidence="1" type="primary">metE_2</name>
    <name evidence="1" type="ORF">CM83_43845</name>
</gene>
<reference evidence="1" key="2">
    <citation type="submission" date="2014-07" db="EMBL/GenBank/DDBJ databases">
        <authorList>
            <person name="Hull J."/>
        </authorList>
    </citation>
    <scope>NUCLEOTIDE SEQUENCE</scope>
</reference>
<keyword evidence="1" id="KW-0489">Methyltransferase</keyword>
<sequence>MGVPTHYSTHNNHSITAPSYTTRVGILDEDAIGSNYNRSNDEKVFTTTATAMPTAAITGVETVHYPPISIVTTKHVIEVCLLLHRDFDNMDSDDVSAAGTEKLYGV</sequence>
<reference evidence="1" key="1">
    <citation type="journal article" date="2014" name="PLoS ONE">
        <title>Transcriptome-Based Identification of ABC Transporters in the Western Tarnished Plant Bug Lygus hesperus.</title>
        <authorList>
            <person name="Hull J.J."/>
            <person name="Chaney K."/>
            <person name="Geib S.M."/>
            <person name="Fabrick J.A."/>
            <person name="Brent C.S."/>
            <person name="Walsh D."/>
            <person name="Lavine L.C."/>
        </authorList>
    </citation>
    <scope>NUCLEOTIDE SEQUENCE</scope>
</reference>
<dbReference type="GO" id="GO:0032259">
    <property type="term" value="P:methylation"/>
    <property type="evidence" value="ECO:0007669"/>
    <property type="project" value="UniProtKB-KW"/>
</dbReference>
<dbReference type="EMBL" id="GBHO01038019">
    <property type="protein sequence ID" value="JAG05585.1"/>
    <property type="molecule type" value="Transcribed_RNA"/>
</dbReference>
<proteinExistence type="predicted"/>
<dbReference type="GO" id="GO:0008168">
    <property type="term" value="F:methyltransferase activity"/>
    <property type="evidence" value="ECO:0007669"/>
    <property type="project" value="UniProtKB-KW"/>
</dbReference>